<dbReference type="AlphaFoldDB" id="T0QLZ1"/>
<organism evidence="1 2">
    <name type="scientific">Saprolegnia diclina (strain VS20)</name>
    <dbReference type="NCBI Taxonomy" id="1156394"/>
    <lineage>
        <taxon>Eukaryota</taxon>
        <taxon>Sar</taxon>
        <taxon>Stramenopiles</taxon>
        <taxon>Oomycota</taxon>
        <taxon>Saprolegniomycetes</taxon>
        <taxon>Saprolegniales</taxon>
        <taxon>Saprolegniaceae</taxon>
        <taxon>Saprolegnia</taxon>
    </lineage>
</organism>
<dbReference type="OMA" id="DACFQQL"/>
<sequence>MFRLNSKRVFPSEEEKLLHRRRLRASNQRAHVARRRETIERLSRQVDALAYETSRLEGKRESLSVTHRYLNDHRSVKTVHEYLRVFQHGYKTSLDKEATIQERFLRSIMRDDLRYFHLIGVDKLLHVFRVYCASHSNFSMCFLRCNVIQNDDDGLVACHVTMMVSQRITRTTLSMYFPHILHDEVLVQALIGRQIDLPTTSIFGFDEDGLVSSYTASMDFVGAYMRLLADLETVARLVGGNMYHPSKLQSLS</sequence>
<accession>T0QLZ1</accession>
<evidence type="ECO:0000313" key="2">
    <source>
        <dbReference type="Proteomes" id="UP000030762"/>
    </source>
</evidence>
<dbReference type="EMBL" id="JH767149">
    <property type="protein sequence ID" value="EQC35741.1"/>
    <property type="molecule type" value="Genomic_DNA"/>
</dbReference>
<dbReference type="InParanoid" id="T0QLZ1"/>
<dbReference type="RefSeq" id="XP_008610503.1">
    <property type="nucleotide sequence ID" value="XM_008612281.1"/>
</dbReference>
<dbReference type="GeneID" id="19947227"/>
<keyword evidence="2" id="KW-1185">Reference proteome</keyword>
<protein>
    <recommendedName>
        <fullName evidence="3">BZIP domain-containing protein</fullName>
    </recommendedName>
</protein>
<gene>
    <name evidence="1" type="ORF">SDRG_06500</name>
</gene>
<evidence type="ECO:0000313" key="1">
    <source>
        <dbReference type="EMBL" id="EQC35741.1"/>
    </source>
</evidence>
<dbReference type="OrthoDB" id="63453at2759"/>
<evidence type="ECO:0008006" key="3">
    <source>
        <dbReference type="Google" id="ProtNLM"/>
    </source>
</evidence>
<dbReference type="Proteomes" id="UP000030762">
    <property type="component" value="Unassembled WGS sequence"/>
</dbReference>
<dbReference type="VEuPathDB" id="FungiDB:SDRG_06500"/>
<reference evidence="1 2" key="1">
    <citation type="submission" date="2012-04" db="EMBL/GenBank/DDBJ databases">
        <title>The Genome Sequence of Saprolegnia declina VS20.</title>
        <authorList>
            <consortium name="The Broad Institute Genome Sequencing Platform"/>
            <person name="Russ C."/>
            <person name="Nusbaum C."/>
            <person name="Tyler B."/>
            <person name="van West P."/>
            <person name="Dieguez-Uribeondo J."/>
            <person name="de Bruijn I."/>
            <person name="Tripathy S."/>
            <person name="Jiang R."/>
            <person name="Young S.K."/>
            <person name="Zeng Q."/>
            <person name="Gargeya S."/>
            <person name="Fitzgerald M."/>
            <person name="Haas B."/>
            <person name="Abouelleil A."/>
            <person name="Alvarado L."/>
            <person name="Arachchi H.M."/>
            <person name="Berlin A."/>
            <person name="Chapman S.B."/>
            <person name="Goldberg J."/>
            <person name="Griggs A."/>
            <person name="Gujja S."/>
            <person name="Hansen M."/>
            <person name="Howarth C."/>
            <person name="Imamovic A."/>
            <person name="Larimer J."/>
            <person name="McCowen C."/>
            <person name="Montmayeur A."/>
            <person name="Murphy C."/>
            <person name="Neiman D."/>
            <person name="Pearson M."/>
            <person name="Priest M."/>
            <person name="Roberts A."/>
            <person name="Saif S."/>
            <person name="Shea T."/>
            <person name="Sisk P."/>
            <person name="Sykes S."/>
            <person name="Wortman J."/>
            <person name="Nusbaum C."/>
            <person name="Birren B."/>
        </authorList>
    </citation>
    <scope>NUCLEOTIDE SEQUENCE [LARGE SCALE GENOMIC DNA]</scope>
    <source>
        <strain evidence="1 2">VS20</strain>
    </source>
</reference>
<name>T0QLZ1_SAPDV</name>
<proteinExistence type="predicted"/>